<feature type="compositionally biased region" description="Pro residues" evidence="2">
    <location>
        <begin position="345"/>
        <end position="366"/>
    </location>
</feature>
<dbReference type="GO" id="GO:0005737">
    <property type="term" value="C:cytoplasm"/>
    <property type="evidence" value="ECO:0007669"/>
    <property type="project" value="TreeGrafter"/>
</dbReference>
<accession>N6TNS3</accession>
<dbReference type="OMA" id="MDFKKKC"/>
<organism evidence="3">
    <name type="scientific">Dendroctonus ponderosae</name>
    <name type="common">Mountain pine beetle</name>
    <dbReference type="NCBI Taxonomy" id="77166"/>
    <lineage>
        <taxon>Eukaryota</taxon>
        <taxon>Metazoa</taxon>
        <taxon>Ecdysozoa</taxon>
        <taxon>Arthropoda</taxon>
        <taxon>Hexapoda</taxon>
        <taxon>Insecta</taxon>
        <taxon>Pterygota</taxon>
        <taxon>Neoptera</taxon>
        <taxon>Endopterygota</taxon>
        <taxon>Coleoptera</taxon>
        <taxon>Polyphaga</taxon>
        <taxon>Cucujiformia</taxon>
        <taxon>Curculionidae</taxon>
        <taxon>Scolytinae</taxon>
        <taxon>Dendroctonus</taxon>
    </lineage>
</organism>
<dbReference type="AlphaFoldDB" id="N6TNS3"/>
<name>N6TNS3_DENPD</name>
<dbReference type="PANTHER" id="PTHR22922:SF19">
    <property type="entry name" value="CAPRIN HOMOLOG"/>
    <property type="match status" value="1"/>
</dbReference>
<dbReference type="OrthoDB" id="10062814at2759"/>
<protein>
    <submittedName>
        <fullName evidence="3">Uncharacterized protein</fullName>
    </submittedName>
</protein>
<feature type="compositionally biased region" description="Low complexity" evidence="2">
    <location>
        <begin position="426"/>
        <end position="442"/>
    </location>
</feature>
<dbReference type="HOGENOM" id="CLU_649476_0_0_1"/>
<feature type="compositionally biased region" description="Pro residues" evidence="2">
    <location>
        <begin position="296"/>
        <end position="307"/>
    </location>
</feature>
<dbReference type="PANTHER" id="PTHR22922">
    <property type="entry name" value="GPI-ANCHORED PROTEIN P137"/>
    <property type="match status" value="1"/>
</dbReference>
<gene>
    <name evidence="3" type="ORF">YQE_01459</name>
</gene>
<evidence type="ECO:0000256" key="2">
    <source>
        <dbReference type="SAM" id="MobiDB-lite"/>
    </source>
</evidence>
<dbReference type="GO" id="GO:0003723">
    <property type="term" value="F:RNA binding"/>
    <property type="evidence" value="ECO:0007669"/>
    <property type="project" value="TreeGrafter"/>
</dbReference>
<feature type="region of interest" description="Disordered" evidence="2">
    <location>
        <begin position="408"/>
        <end position="462"/>
    </location>
</feature>
<feature type="non-terminal residue" evidence="3">
    <location>
        <position position="1"/>
    </location>
</feature>
<dbReference type="InterPro" id="IPR041637">
    <property type="entry name" value="Caprin-1_dimer"/>
</dbReference>
<evidence type="ECO:0000256" key="1">
    <source>
        <dbReference type="ARBA" id="ARBA00007950"/>
    </source>
</evidence>
<comment type="similarity">
    <text evidence="1">Belongs to the caprin family.</text>
</comment>
<dbReference type="EMBL" id="KB739686">
    <property type="protein sequence ID" value="ENN82164.1"/>
    <property type="molecule type" value="Genomic_DNA"/>
</dbReference>
<dbReference type="Pfam" id="PF18293">
    <property type="entry name" value="Caprin-1_dimer"/>
    <property type="match status" value="1"/>
</dbReference>
<evidence type="ECO:0000313" key="3">
    <source>
        <dbReference type="EMBL" id="ENN82164.1"/>
    </source>
</evidence>
<feature type="region of interest" description="Disordered" evidence="2">
    <location>
        <begin position="341"/>
        <end position="374"/>
    </location>
</feature>
<dbReference type="InterPro" id="IPR028816">
    <property type="entry name" value="Caprin"/>
</dbReference>
<reference evidence="3" key="1">
    <citation type="journal article" date="2013" name="Genome Biol.">
        <title>Draft genome of the mountain pine beetle, Dendroctonus ponderosae Hopkins, a major forest pest.</title>
        <authorList>
            <person name="Keeling C.I."/>
            <person name="Yuen M.M."/>
            <person name="Liao N.Y."/>
            <person name="Docking T.R."/>
            <person name="Chan S.K."/>
            <person name="Taylor G.A."/>
            <person name="Palmquist D.L."/>
            <person name="Jackman S.D."/>
            <person name="Nguyen A."/>
            <person name="Li M."/>
            <person name="Henderson H."/>
            <person name="Janes J.K."/>
            <person name="Zhao Y."/>
            <person name="Pandoh P."/>
            <person name="Moore R."/>
            <person name="Sperling F.A."/>
            <person name="Huber D.P."/>
            <person name="Birol I."/>
            <person name="Jones S.J."/>
            <person name="Bohlmann J."/>
        </authorList>
    </citation>
    <scope>NUCLEOTIDE SEQUENCE</scope>
</reference>
<feature type="region of interest" description="Disordered" evidence="2">
    <location>
        <begin position="268"/>
        <end position="307"/>
    </location>
</feature>
<proteinExistence type="inferred from homology"/>
<sequence length="462" mass="50825">MPSAANVKIDKSACSAENALPDNGNGATTPLRQAITVIEHKIRNLEKRKAKLESYRDLQNAGKELNSDQKTALEKINEVVMTLDFARDLCKQFLGIASTTEKDAKKQAKRDASLKSQAELARLREILLVQDALNQMGIDRVRDDFLHGRNGATQLTEVDLKLLDEMYPAVTPKHEAGNPTSFTNEVQAAAEHLSAVVDGKPKDAFGGTYSQIKEVLGKIHESGYFDQAQGSFQPELEAAEVSNETLPEDQIENQNEVILDVPLAGSWQPQPHLIDPGNAVQPHQLPPPQDLFYQQPPLPQQPPPPPRPIAEMLGSGNFFFLQESEIDTPDQIPTQTFTNQSFVVQPPPPIPMPVQFQPPPISPGQLPPVSHQGTANDSAVVQMAGPGISNDEINLNKPLTEELDKHSLGRVQNRGAAPHSNNQPQSFYNNNGYSNRSSNRPNQQHSRNNGMPQHGRSHTSRQ</sequence>